<dbReference type="GeneID" id="59346029"/>
<protein>
    <submittedName>
        <fullName evidence="2">CxC2 domain-containing protein</fullName>
    </submittedName>
</protein>
<organism evidence="2 3">
    <name type="scientific">Mycena indigotica</name>
    <dbReference type="NCBI Taxonomy" id="2126181"/>
    <lineage>
        <taxon>Eukaryota</taxon>
        <taxon>Fungi</taxon>
        <taxon>Dikarya</taxon>
        <taxon>Basidiomycota</taxon>
        <taxon>Agaricomycotina</taxon>
        <taxon>Agaricomycetes</taxon>
        <taxon>Agaricomycetidae</taxon>
        <taxon>Agaricales</taxon>
        <taxon>Marasmiineae</taxon>
        <taxon>Mycenaceae</taxon>
        <taxon>Mycena</taxon>
    </lineage>
</organism>
<name>A0A8H6W150_9AGAR</name>
<dbReference type="EMBL" id="JACAZF010000006">
    <property type="protein sequence ID" value="KAF7301157.1"/>
    <property type="molecule type" value="Genomic_DNA"/>
</dbReference>
<reference evidence="2" key="1">
    <citation type="submission" date="2020-05" db="EMBL/GenBank/DDBJ databases">
        <title>Mycena genomes resolve the evolution of fungal bioluminescence.</title>
        <authorList>
            <person name="Tsai I.J."/>
        </authorList>
    </citation>
    <scope>NUCLEOTIDE SEQUENCE</scope>
    <source>
        <strain evidence="2">171206Taipei</strain>
    </source>
</reference>
<dbReference type="Proteomes" id="UP000636479">
    <property type="component" value="Unassembled WGS sequence"/>
</dbReference>
<dbReference type="OrthoDB" id="3257768at2759"/>
<keyword evidence="3" id="KW-1185">Reference proteome</keyword>
<proteinExistence type="predicted"/>
<sequence length="584" mass="66061">MLRLLLVFEVFMKLFVFVVPKLHILRHTTACQLLYSFNYTIGGGQTDGEGIERPWSMIGGLTASTQHPFFDGRLDAALHEQSVQQAAFEEFSLNQAERVPQWKAMVDDYEKDGTKPNPYEGKVDGLSEVKVREMLEMAEDARSLAGKLRIHEISPVSFMADLLELEGEQRRVAGLAELKKAKSTTMKINLRRLRRGLNKRISKIRQLQATYMPVALQHLKDLEVSETALPEDVPLLPPSALTASQRGNGGCHDGLVEIEKSMRDAQCRAALAGLRNQLLVKYRLLLYKTNHSRNQSMNTCSRSLAAWLALVLLHDGIEANVGWRRLCKEDIRCLEDPDELAKKNMRGQKAEIRRAREERELREAGITPLNIHQVQTDDNAEDDIDLTLSATLGGKKSANKKMPAPKGTAGQMSRWKKVRLILILLSAAHTVLALHIEWAKAYARVRRWNEEVALLREEWRRLPESFAHEERLWPLRGQAVPLGAITLDDAEGMIAYAVQHVDMYRALAWRAEIVRTEPKLKTGMRRKGHHLSVADIVSQQLTSVGSSSEEELDIDGTIERDDFDADEGNFSDEELLLMGEIDDW</sequence>
<dbReference type="AlphaFoldDB" id="A0A8H6W150"/>
<gene>
    <name evidence="2" type="ORF">MIND_00680200</name>
</gene>
<feature type="chain" id="PRO_5034401720" evidence="1">
    <location>
        <begin position="31"/>
        <end position="584"/>
    </location>
</feature>
<accession>A0A8H6W150</accession>
<keyword evidence="1" id="KW-0732">Signal</keyword>
<evidence type="ECO:0000256" key="1">
    <source>
        <dbReference type="SAM" id="SignalP"/>
    </source>
</evidence>
<evidence type="ECO:0000313" key="2">
    <source>
        <dbReference type="EMBL" id="KAF7301157.1"/>
    </source>
</evidence>
<dbReference type="Pfam" id="PF18758">
    <property type="entry name" value="KDZ"/>
    <property type="match status" value="1"/>
</dbReference>
<dbReference type="InterPro" id="IPR040521">
    <property type="entry name" value="KDZ"/>
</dbReference>
<evidence type="ECO:0000313" key="3">
    <source>
        <dbReference type="Proteomes" id="UP000636479"/>
    </source>
</evidence>
<dbReference type="RefSeq" id="XP_037219157.1">
    <property type="nucleotide sequence ID" value="XM_037363513.1"/>
</dbReference>
<comment type="caution">
    <text evidence="2">The sequence shown here is derived from an EMBL/GenBank/DDBJ whole genome shotgun (WGS) entry which is preliminary data.</text>
</comment>
<feature type="signal peptide" evidence="1">
    <location>
        <begin position="1"/>
        <end position="30"/>
    </location>
</feature>